<feature type="compositionally biased region" description="Polar residues" evidence="1">
    <location>
        <begin position="321"/>
        <end position="330"/>
    </location>
</feature>
<evidence type="ECO:0000259" key="2">
    <source>
        <dbReference type="PROSITE" id="PS50800"/>
    </source>
</evidence>
<dbReference type="Proteomes" id="UP000604046">
    <property type="component" value="Unassembled WGS sequence"/>
</dbReference>
<accession>A0A812RK24</accession>
<feature type="compositionally biased region" description="Basic and acidic residues" evidence="1">
    <location>
        <begin position="796"/>
        <end position="808"/>
    </location>
</feature>
<reference evidence="3" key="1">
    <citation type="submission" date="2021-02" db="EMBL/GenBank/DDBJ databases">
        <authorList>
            <person name="Dougan E. K."/>
            <person name="Rhodes N."/>
            <person name="Thang M."/>
            <person name="Chan C."/>
        </authorList>
    </citation>
    <scope>NUCLEOTIDE SEQUENCE</scope>
</reference>
<feature type="region of interest" description="Disordered" evidence="1">
    <location>
        <begin position="789"/>
        <end position="808"/>
    </location>
</feature>
<keyword evidence="4" id="KW-1185">Reference proteome</keyword>
<gene>
    <name evidence="3" type="ORF">SNAT2548_LOCUS23903</name>
</gene>
<protein>
    <recommendedName>
        <fullName evidence="2">SAP domain-containing protein</fullName>
    </recommendedName>
</protein>
<feature type="region of interest" description="Disordered" evidence="1">
    <location>
        <begin position="310"/>
        <end position="333"/>
    </location>
</feature>
<organism evidence="3 4">
    <name type="scientific">Symbiodinium natans</name>
    <dbReference type="NCBI Taxonomy" id="878477"/>
    <lineage>
        <taxon>Eukaryota</taxon>
        <taxon>Sar</taxon>
        <taxon>Alveolata</taxon>
        <taxon>Dinophyceae</taxon>
        <taxon>Suessiales</taxon>
        <taxon>Symbiodiniaceae</taxon>
        <taxon>Symbiodinium</taxon>
    </lineage>
</organism>
<evidence type="ECO:0000313" key="3">
    <source>
        <dbReference type="EMBL" id="CAE7439867.1"/>
    </source>
</evidence>
<feature type="compositionally biased region" description="Low complexity" evidence="1">
    <location>
        <begin position="1179"/>
        <end position="1204"/>
    </location>
</feature>
<feature type="region of interest" description="Disordered" evidence="1">
    <location>
        <begin position="1552"/>
        <end position="1574"/>
    </location>
</feature>
<evidence type="ECO:0000313" key="4">
    <source>
        <dbReference type="Proteomes" id="UP000604046"/>
    </source>
</evidence>
<comment type="caution">
    <text evidence="3">The sequence shown here is derived from an EMBL/GenBank/DDBJ whole genome shotgun (WGS) entry which is preliminary data.</text>
</comment>
<feature type="compositionally biased region" description="Low complexity" evidence="1">
    <location>
        <begin position="311"/>
        <end position="320"/>
    </location>
</feature>
<sequence length="1574" mass="171312">MDPNPNPVQGPLPAGFTDASQVPVPSDSPEASPHAAPTPIPALDPNTAMMEMLRAATQAAQAAAVNAQAVSQLVARSEAQAEARATGSSSNFQAYKLLKHPDQFGSESTDADAIQWGAWLHGFRTWLSVVDAAYEHELQEIEARCGEPCAPIANLPAALQARSRQLYGILSTLLKGRPLQVLRLTPNQHGYEVLRVLAQTFQPRTRSRAMAILSAIMATPAFDKKTTIRKQVHAFERSCSEYLKASGKEISEDIRFSILLRSLPKHLRDHINLSLTEQTTYAQVREQILQFENVTQSWNPSRVQQQLLMPASTSGAAASSDGPQPSQQGPKSVKSIRFDLRDSSLDVGGSVRAVTCVPALVEPAFGQPMHFDMTSCDSNSEWTMPQDVPCLDLMPEVPGHVFAMHFDMTSCDQDAEWTVPYDEPCLNLMQASPGHVRAVSGHSGDELPICVDTCADESCVPLSYGGIGTRSLQGPSGLLDASGNAMLNQGVRNATLFTDNCELTDRWVVTGVSQPILAAGKLLRRGWSIGSVDGSLALTSPDREASLLERLLDEHDHFTEIAPSVHAARIVSDSYIDLNLYAPYEGLAYRTTLMRRAAHLPWELLELSRSLDGPDVPHGLIDPAGPQLELIVFGHREVMSPADLGFNTSTDVAPEQAAECSLPARLHFEAPEVDMSDEVFAAEASVAEDADVAESGEAPHESIQEDVAGEVVMQEALADELSVDLPESITIDDVVLTATSTLSTLRAACQSLGVGKSGSRATVFSRLVNRLKSIKLAEAARARNNLEAHAVAVPKQPEEPTPEQRRSHEATHCPYASWCEHCIAFRGRDDSHSALAKSSEDRMPCISFDYGFTSRVEGGPKLVALYVHDSQTGWRECFPVPAKGGTHSGTQVIPYLASELCRLLAFLGYSQVTLKSDPEPTCIALQAEVRKLRLSMGLRTVCQQVPEGSHQSNGGAEMCVHTVRQLAGSLLACYESKAKQKVKSLDPIHSWAMRHAAFILNRFQVQSGGLTAFEAAMGRPYRGALIPYGETVMMLVPQAGQGAKGKPRFIQCQMLGKVMVSDQWIGVSSAGRLVLARTARRMSPEFPPQDHTVLKDHPWNHPGFIAGSAGRMRAQRQPKVVLPSGLSPLLASGDGGGLKAGGVDLIETGQPVVPGDVSPSFSLPYSPSIAPEQSPNTVAASDPSSSSDSESAKEAPAAAEASQPVPAALPMDESMPLVHEHPEAEGNDDRSKRARIAALQFEHGEEDPVEFDVEQCEHMYDHDLDVDDREEDAEPKASIPLELYYPFSPEEPQLSREELEHLDSVADQHEITRLLGMNVLEDNASCKLGGGSKVLSTRFVRTWRVKPHPVTGEPSYLRRSRLVAREFARDDQSRTGLYSPASQQLLTRLLPALWSSRPGHIMMSLDVTDAYLCVSQTTDVWVSLYGQSYQLRRLLPGQREGSARWYEVFAAALTEAGATAWDACPALFRLRDNQGAALTHVDDLLGEGEHEALRRLTDFLCTKFKCSVQFLVKTGDSISFLKREHCLTADNTLVIRSHPKHLERLMEITGVKHGHSGKNTPMPLQVPDLGESPS</sequence>
<feature type="region of interest" description="Disordered" evidence="1">
    <location>
        <begin position="1"/>
        <end position="44"/>
    </location>
</feature>
<dbReference type="OrthoDB" id="432102at2759"/>
<evidence type="ECO:0000256" key="1">
    <source>
        <dbReference type="SAM" id="MobiDB-lite"/>
    </source>
</evidence>
<dbReference type="EMBL" id="CAJNDS010002338">
    <property type="protein sequence ID" value="CAE7439867.1"/>
    <property type="molecule type" value="Genomic_DNA"/>
</dbReference>
<feature type="compositionally biased region" description="Polar residues" evidence="1">
    <location>
        <begin position="1159"/>
        <end position="1178"/>
    </location>
</feature>
<feature type="compositionally biased region" description="Pro residues" evidence="1">
    <location>
        <begin position="1"/>
        <end position="10"/>
    </location>
</feature>
<name>A0A812RK24_9DINO</name>
<dbReference type="PROSITE" id="PS50800">
    <property type="entry name" value="SAP"/>
    <property type="match status" value="1"/>
</dbReference>
<feature type="region of interest" description="Disordered" evidence="1">
    <location>
        <begin position="1157"/>
        <end position="1204"/>
    </location>
</feature>
<proteinExistence type="predicted"/>
<feature type="domain" description="SAP" evidence="2">
    <location>
        <begin position="737"/>
        <end position="771"/>
    </location>
</feature>
<dbReference type="InterPro" id="IPR003034">
    <property type="entry name" value="SAP_dom"/>
</dbReference>